<feature type="zinc finger region" description="dksA C4-type" evidence="4">
    <location>
        <begin position="93"/>
        <end position="117"/>
    </location>
</feature>
<dbReference type="InterPro" id="IPR037187">
    <property type="entry name" value="DnaK_N"/>
</dbReference>
<sequence>MFIDTKFFKKQLDEEKQKLEGELETVAKRNPDQPKDWNATYPDMNIMAADKEEVADQEEEYENRASFELELESRLRDINDALVRVETGKFGKCTVGGENIDEARLRANPAAATCIKHAG</sequence>
<comment type="caution">
    <text evidence="7">The sequence shown here is derived from an EMBL/GenBank/DDBJ whole genome shotgun (WGS) entry which is preliminary data.</text>
</comment>
<dbReference type="Proteomes" id="UP000178425">
    <property type="component" value="Unassembled WGS sequence"/>
</dbReference>
<reference evidence="7 8" key="1">
    <citation type="journal article" date="2016" name="Nat. Commun.">
        <title>Thousands of microbial genomes shed light on interconnected biogeochemical processes in an aquifer system.</title>
        <authorList>
            <person name="Anantharaman K."/>
            <person name="Brown C.T."/>
            <person name="Hug L.A."/>
            <person name="Sharon I."/>
            <person name="Castelle C.J."/>
            <person name="Probst A.J."/>
            <person name="Thomas B.C."/>
            <person name="Singh A."/>
            <person name="Wilkins M.J."/>
            <person name="Karaoz U."/>
            <person name="Brodie E.L."/>
            <person name="Williams K.H."/>
            <person name="Hubbard S.S."/>
            <person name="Banfield J.F."/>
        </authorList>
    </citation>
    <scope>NUCLEOTIDE SEQUENCE [LARGE SCALE GENOMIC DNA]</scope>
</reference>
<dbReference type="AlphaFoldDB" id="A0A1F5WQE2"/>
<evidence type="ECO:0000256" key="4">
    <source>
        <dbReference type="PROSITE-ProRule" id="PRU00510"/>
    </source>
</evidence>
<keyword evidence="5" id="KW-0175">Coiled coil</keyword>
<dbReference type="PANTHER" id="PTHR33823:SF4">
    <property type="entry name" value="GENERAL STRESS PROTEIN 16O"/>
    <property type="match status" value="1"/>
</dbReference>
<feature type="coiled-coil region" evidence="5">
    <location>
        <begin position="9"/>
        <end position="64"/>
    </location>
</feature>
<feature type="domain" description="Zinc finger DksA/TraR C4-type" evidence="6">
    <location>
        <begin position="88"/>
        <end position="115"/>
    </location>
</feature>
<dbReference type="InterPro" id="IPR000962">
    <property type="entry name" value="Znf_DskA_TraR"/>
</dbReference>
<organism evidence="7 8">
    <name type="scientific">Candidatus Giovannonibacteria bacterium RIFCSPHIGHO2_02_43_13</name>
    <dbReference type="NCBI Taxonomy" id="1798330"/>
    <lineage>
        <taxon>Bacteria</taxon>
        <taxon>Candidatus Giovannoniibacteriota</taxon>
    </lineage>
</organism>
<dbReference type="EMBL" id="MFHI01000034">
    <property type="protein sequence ID" value="OGF77807.1"/>
    <property type="molecule type" value="Genomic_DNA"/>
</dbReference>
<evidence type="ECO:0000256" key="1">
    <source>
        <dbReference type="ARBA" id="ARBA00022723"/>
    </source>
</evidence>
<evidence type="ECO:0000256" key="3">
    <source>
        <dbReference type="ARBA" id="ARBA00022833"/>
    </source>
</evidence>
<dbReference type="SUPFAM" id="SSF109635">
    <property type="entry name" value="DnaK suppressor protein DksA, alpha-hairpin domain"/>
    <property type="match status" value="1"/>
</dbReference>
<evidence type="ECO:0000256" key="5">
    <source>
        <dbReference type="SAM" id="Coils"/>
    </source>
</evidence>
<dbReference type="Gene3D" id="1.20.120.910">
    <property type="entry name" value="DksA, coiled-coil domain"/>
    <property type="match status" value="1"/>
</dbReference>
<evidence type="ECO:0000256" key="2">
    <source>
        <dbReference type="ARBA" id="ARBA00022771"/>
    </source>
</evidence>
<gene>
    <name evidence="7" type="ORF">A2W54_03315</name>
</gene>
<evidence type="ECO:0000313" key="8">
    <source>
        <dbReference type="Proteomes" id="UP000178425"/>
    </source>
</evidence>
<dbReference type="Pfam" id="PF01258">
    <property type="entry name" value="zf-dskA_traR"/>
    <property type="match status" value="1"/>
</dbReference>
<proteinExistence type="predicted"/>
<dbReference type="GO" id="GO:0008270">
    <property type="term" value="F:zinc ion binding"/>
    <property type="evidence" value="ECO:0007669"/>
    <property type="project" value="UniProtKB-KW"/>
</dbReference>
<accession>A0A1F5WQE2</accession>
<protein>
    <recommendedName>
        <fullName evidence="6">Zinc finger DksA/TraR C4-type domain-containing protein</fullName>
    </recommendedName>
</protein>
<evidence type="ECO:0000259" key="6">
    <source>
        <dbReference type="Pfam" id="PF01258"/>
    </source>
</evidence>
<keyword evidence="3" id="KW-0862">Zinc</keyword>
<dbReference type="PANTHER" id="PTHR33823">
    <property type="entry name" value="RNA POLYMERASE-BINDING TRANSCRIPTION FACTOR DKSA-RELATED"/>
    <property type="match status" value="1"/>
</dbReference>
<evidence type="ECO:0000313" key="7">
    <source>
        <dbReference type="EMBL" id="OGF77807.1"/>
    </source>
</evidence>
<name>A0A1F5WQE2_9BACT</name>
<keyword evidence="2" id="KW-0863">Zinc-finger</keyword>
<keyword evidence="1" id="KW-0479">Metal-binding</keyword>
<dbReference type="PROSITE" id="PS51128">
    <property type="entry name" value="ZF_DKSA_2"/>
    <property type="match status" value="1"/>
</dbReference>